<evidence type="ECO:0000313" key="9">
    <source>
        <dbReference type="EMBL" id="RRJ87501.1"/>
    </source>
</evidence>
<comment type="similarity">
    <text evidence="2 7">Belongs to the PhoU family.</text>
</comment>
<dbReference type="PANTHER" id="PTHR42930">
    <property type="entry name" value="PHOSPHATE-SPECIFIC TRANSPORT SYSTEM ACCESSORY PROTEIN PHOU"/>
    <property type="match status" value="1"/>
</dbReference>
<sequence>MREVFQQELADVQNGLVEVSRGVLEAIRNATQAFQTSDVSLADKVIGNDINIDEQTARIDDLTVEILLLQAPVARDLRFVVTTMRIGSSLERMGDLAAHIAQLARLRFPEFVGPEGLREKFVRAGELACAQAEKIAALLDTEEEALIDDIISSDDAIDDLHKEVLDYLTAHTDDLSGQTAQIVDATLANRYFERFSDHAVSIARRMRYLQDGAPTAE</sequence>
<keyword evidence="6 7" id="KW-0592">Phosphate transport</keyword>
<evidence type="ECO:0000256" key="4">
    <source>
        <dbReference type="ARBA" id="ARBA00022448"/>
    </source>
</evidence>
<evidence type="ECO:0000259" key="8">
    <source>
        <dbReference type="Pfam" id="PF01895"/>
    </source>
</evidence>
<evidence type="ECO:0000256" key="6">
    <source>
        <dbReference type="ARBA" id="ARBA00022592"/>
    </source>
</evidence>
<name>A0A3P3VXI5_9MICO</name>
<protein>
    <recommendedName>
        <fullName evidence="7">Phosphate-specific transport system accessory protein PhoU</fullName>
    </recommendedName>
</protein>
<accession>A0A3P3VXI5</accession>
<evidence type="ECO:0000256" key="2">
    <source>
        <dbReference type="ARBA" id="ARBA00008107"/>
    </source>
</evidence>
<dbReference type="RefSeq" id="WP_124970401.1">
    <property type="nucleotide sequence ID" value="NZ_RQVS01000004.1"/>
</dbReference>
<keyword evidence="5 7" id="KW-0963">Cytoplasm</keyword>
<dbReference type="GO" id="GO:0005737">
    <property type="term" value="C:cytoplasm"/>
    <property type="evidence" value="ECO:0007669"/>
    <property type="project" value="UniProtKB-SubCell"/>
</dbReference>
<dbReference type="InterPro" id="IPR028366">
    <property type="entry name" value="PhoU"/>
</dbReference>
<proteinExistence type="inferred from homology"/>
<reference evidence="9 10" key="1">
    <citation type="submission" date="2018-11" db="EMBL/GenBank/DDBJ databases">
        <title>YIM 102482-1 draft genome.</title>
        <authorList>
            <person name="Li G."/>
            <person name="Jiang Y."/>
        </authorList>
    </citation>
    <scope>NUCLEOTIDE SEQUENCE [LARGE SCALE GENOMIC DNA]</scope>
    <source>
        <strain evidence="9 10">YIM 102482-1</strain>
    </source>
</reference>
<dbReference type="GO" id="GO:0006817">
    <property type="term" value="P:phosphate ion transport"/>
    <property type="evidence" value="ECO:0007669"/>
    <property type="project" value="UniProtKB-KW"/>
</dbReference>
<dbReference type="GO" id="GO:0045936">
    <property type="term" value="P:negative regulation of phosphate metabolic process"/>
    <property type="evidence" value="ECO:0007669"/>
    <property type="project" value="InterPro"/>
</dbReference>
<dbReference type="Pfam" id="PF01895">
    <property type="entry name" value="PhoU"/>
    <property type="match status" value="2"/>
</dbReference>
<dbReference type="InterPro" id="IPR026022">
    <property type="entry name" value="PhoU_dom"/>
</dbReference>
<evidence type="ECO:0000256" key="7">
    <source>
        <dbReference type="PIRNR" id="PIRNR003107"/>
    </source>
</evidence>
<dbReference type="AlphaFoldDB" id="A0A3P3VXI5"/>
<feature type="domain" description="PhoU" evidence="8">
    <location>
        <begin position="123"/>
        <end position="205"/>
    </location>
</feature>
<dbReference type="Gene3D" id="1.20.58.220">
    <property type="entry name" value="Phosphate transport system protein phou homolog 2, domain 2"/>
    <property type="match status" value="1"/>
</dbReference>
<organism evidence="9 10">
    <name type="scientific">Gulosibacter macacae</name>
    <dbReference type="NCBI Taxonomy" id="2488791"/>
    <lineage>
        <taxon>Bacteria</taxon>
        <taxon>Bacillati</taxon>
        <taxon>Actinomycetota</taxon>
        <taxon>Actinomycetes</taxon>
        <taxon>Micrococcales</taxon>
        <taxon>Microbacteriaceae</taxon>
        <taxon>Gulosibacter</taxon>
    </lineage>
</organism>
<comment type="subunit">
    <text evidence="3 7">Homodimer.</text>
</comment>
<dbReference type="FunFam" id="1.20.58.220:FF:000004">
    <property type="entry name" value="Phosphate-specific transport system accessory protein PhoU"/>
    <property type="match status" value="1"/>
</dbReference>
<comment type="subcellular location">
    <subcellularLocation>
        <location evidence="1 7">Cytoplasm</location>
    </subcellularLocation>
</comment>
<gene>
    <name evidence="9" type="primary">phoU</name>
    <name evidence="9" type="ORF">EG850_04150</name>
</gene>
<dbReference type="OrthoDB" id="9814256at2"/>
<dbReference type="NCBIfam" id="TIGR02135">
    <property type="entry name" value="phoU_full"/>
    <property type="match status" value="1"/>
</dbReference>
<comment type="function">
    <text evidence="7">Plays a role in the regulation of phosphate uptake.</text>
</comment>
<dbReference type="GO" id="GO:0030643">
    <property type="term" value="P:intracellular phosphate ion homeostasis"/>
    <property type="evidence" value="ECO:0007669"/>
    <property type="project" value="InterPro"/>
</dbReference>
<feature type="domain" description="PhoU" evidence="8">
    <location>
        <begin position="17"/>
        <end position="103"/>
    </location>
</feature>
<evidence type="ECO:0000313" key="10">
    <source>
        <dbReference type="Proteomes" id="UP000274391"/>
    </source>
</evidence>
<evidence type="ECO:0000256" key="1">
    <source>
        <dbReference type="ARBA" id="ARBA00004496"/>
    </source>
</evidence>
<evidence type="ECO:0000256" key="5">
    <source>
        <dbReference type="ARBA" id="ARBA00022490"/>
    </source>
</evidence>
<dbReference type="Proteomes" id="UP000274391">
    <property type="component" value="Unassembled WGS sequence"/>
</dbReference>
<dbReference type="PANTHER" id="PTHR42930:SF3">
    <property type="entry name" value="PHOSPHATE-SPECIFIC TRANSPORT SYSTEM ACCESSORY PROTEIN PHOU"/>
    <property type="match status" value="1"/>
</dbReference>
<evidence type="ECO:0000256" key="3">
    <source>
        <dbReference type="ARBA" id="ARBA00011738"/>
    </source>
</evidence>
<dbReference type="InterPro" id="IPR038078">
    <property type="entry name" value="PhoU-like_sf"/>
</dbReference>
<keyword evidence="10" id="KW-1185">Reference proteome</keyword>
<keyword evidence="4 7" id="KW-0813">Transport</keyword>
<comment type="caution">
    <text evidence="9">The sequence shown here is derived from an EMBL/GenBank/DDBJ whole genome shotgun (WGS) entry which is preliminary data.</text>
</comment>
<dbReference type="PIRSF" id="PIRSF003107">
    <property type="entry name" value="PhoU"/>
    <property type="match status" value="1"/>
</dbReference>
<dbReference type="EMBL" id="RQVS01000004">
    <property type="protein sequence ID" value="RRJ87501.1"/>
    <property type="molecule type" value="Genomic_DNA"/>
</dbReference>
<dbReference type="SUPFAM" id="SSF109755">
    <property type="entry name" value="PhoU-like"/>
    <property type="match status" value="1"/>
</dbReference>